<evidence type="ECO:0000256" key="1">
    <source>
        <dbReference type="ARBA" id="ARBA00023015"/>
    </source>
</evidence>
<sequence length="199" mass="22072">MKSERTDGGLETETISVSRYPSLQSFQGASPQSRDTSMPDFNSPSDSKHSSGSESEDYKSIVVSEKSRGYSPTVSSTVTASHQDSSWSPLSQRTPYHHQSAGAAPVGFGVRYTSCADVNISMYPHAQREPVEQTDEAAAKLLFMSVKWARNIPSFLSLPFRDKASRKTLSVRSAMWKRNREKLVMNIVIKHVRHSAINS</sequence>
<keyword evidence="3" id="KW-0675">Receptor</keyword>
<reference evidence="5" key="1">
    <citation type="journal article" date="2019" name="bioRxiv">
        <title>The Genome of the Zebra Mussel, Dreissena polymorpha: A Resource for Invasive Species Research.</title>
        <authorList>
            <person name="McCartney M.A."/>
            <person name="Auch B."/>
            <person name="Kono T."/>
            <person name="Mallez S."/>
            <person name="Zhang Y."/>
            <person name="Obille A."/>
            <person name="Becker A."/>
            <person name="Abrahante J.E."/>
            <person name="Garbe J."/>
            <person name="Badalamenti J.P."/>
            <person name="Herman A."/>
            <person name="Mangelson H."/>
            <person name="Liachko I."/>
            <person name="Sullivan S."/>
            <person name="Sone E.D."/>
            <person name="Koren S."/>
            <person name="Silverstein K.A.T."/>
            <person name="Beckman K.B."/>
            <person name="Gohl D.M."/>
        </authorList>
    </citation>
    <scope>NUCLEOTIDE SEQUENCE</scope>
    <source>
        <strain evidence="5">Duluth1</strain>
        <tissue evidence="5">Whole animal</tissue>
    </source>
</reference>
<organism evidence="5 6">
    <name type="scientific">Dreissena polymorpha</name>
    <name type="common">Zebra mussel</name>
    <name type="synonym">Mytilus polymorpha</name>
    <dbReference type="NCBI Taxonomy" id="45954"/>
    <lineage>
        <taxon>Eukaryota</taxon>
        <taxon>Metazoa</taxon>
        <taxon>Spiralia</taxon>
        <taxon>Lophotrochozoa</taxon>
        <taxon>Mollusca</taxon>
        <taxon>Bivalvia</taxon>
        <taxon>Autobranchia</taxon>
        <taxon>Heteroconchia</taxon>
        <taxon>Euheterodonta</taxon>
        <taxon>Imparidentia</taxon>
        <taxon>Neoheterodontei</taxon>
        <taxon>Myida</taxon>
        <taxon>Dreissenoidea</taxon>
        <taxon>Dreissenidae</taxon>
        <taxon>Dreissena</taxon>
    </lineage>
</organism>
<keyword evidence="6" id="KW-1185">Reference proteome</keyword>
<reference evidence="5" key="2">
    <citation type="submission" date="2020-11" db="EMBL/GenBank/DDBJ databases">
        <authorList>
            <person name="McCartney M.A."/>
            <person name="Auch B."/>
            <person name="Kono T."/>
            <person name="Mallez S."/>
            <person name="Becker A."/>
            <person name="Gohl D.M."/>
            <person name="Silverstein K.A.T."/>
            <person name="Koren S."/>
            <person name="Bechman K.B."/>
            <person name="Herman A."/>
            <person name="Abrahante J.E."/>
            <person name="Garbe J."/>
        </authorList>
    </citation>
    <scope>NUCLEOTIDE SEQUENCE</scope>
    <source>
        <strain evidence="5">Duluth1</strain>
        <tissue evidence="5">Whole animal</tissue>
    </source>
</reference>
<feature type="region of interest" description="Disordered" evidence="4">
    <location>
        <begin position="1"/>
        <end position="102"/>
    </location>
</feature>
<keyword evidence="2" id="KW-0804">Transcription</keyword>
<accession>A0A9D4J9I8</accession>
<dbReference type="InterPro" id="IPR035500">
    <property type="entry name" value="NHR-like_dom_sf"/>
</dbReference>
<dbReference type="Gene3D" id="1.10.565.10">
    <property type="entry name" value="Retinoid X Receptor"/>
    <property type="match status" value="1"/>
</dbReference>
<evidence type="ECO:0000256" key="2">
    <source>
        <dbReference type="ARBA" id="ARBA00023163"/>
    </source>
</evidence>
<gene>
    <name evidence="5" type="ORF">DPMN_131834</name>
</gene>
<dbReference type="Proteomes" id="UP000828390">
    <property type="component" value="Unassembled WGS sequence"/>
</dbReference>
<feature type="compositionally biased region" description="Polar residues" evidence="4">
    <location>
        <begin position="70"/>
        <end position="94"/>
    </location>
</feature>
<evidence type="ECO:0000313" key="5">
    <source>
        <dbReference type="EMBL" id="KAH3803570.1"/>
    </source>
</evidence>
<comment type="caution">
    <text evidence="5">The sequence shown here is derived from an EMBL/GenBank/DDBJ whole genome shotgun (WGS) entry which is preliminary data.</text>
</comment>
<protein>
    <submittedName>
        <fullName evidence="5">Uncharacterized protein</fullName>
    </submittedName>
</protein>
<evidence type="ECO:0000313" key="6">
    <source>
        <dbReference type="Proteomes" id="UP000828390"/>
    </source>
</evidence>
<evidence type="ECO:0000256" key="4">
    <source>
        <dbReference type="SAM" id="MobiDB-lite"/>
    </source>
</evidence>
<name>A0A9D4J9I8_DREPO</name>
<dbReference type="AlphaFoldDB" id="A0A9D4J9I8"/>
<dbReference type="SUPFAM" id="SSF48508">
    <property type="entry name" value="Nuclear receptor ligand-binding domain"/>
    <property type="match status" value="1"/>
</dbReference>
<proteinExistence type="predicted"/>
<feature type="compositionally biased region" description="Polar residues" evidence="4">
    <location>
        <begin position="13"/>
        <end position="42"/>
    </location>
</feature>
<evidence type="ECO:0000256" key="3">
    <source>
        <dbReference type="ARBA" id="ARBA00023170"/>
    </source>
</evidence>
<keyword evidence="1" id="KW-0805">Transcription regulation</keyword>
<dbReference type="EMBL" id="JAIWYP010000006">
    <property type="protein sequence ID" value="KAH3803570.1"/>
    <property type="molecule type" value="Genomic_DNA"/>
</dbReference>
<feature type="compositionally biased region" description="Basic and acidic residues" evidence="4">
    <location>
        <begin position="46"/>
        <end position="59"/>
    </location>
</feature>